<organism evidence="2 3">
    <name type="scientific">Vespula pensylvanica</name>
    <name type="common">Western yellow jacket</name>
    <name type="synonym">Wasp</name>
    <dbReference type="NCBI Taxonomy" id="30213"/>
    <lineage>
        <taxon>Eukaryota</taxon>
        <taxon>Metazoa</taxon>
        <taxon>Ecdysozoa</taxon>
        <taxon>Arthropoda</taxon>
        <taxon>Hexapoda</taxon>
        <taxon>Insecta</taxon>
        <taxon>Pterygota</taxon>
        <taxon>Neoptera</taxon>
        <taxon>Endopterygota</taxon>
        <taxon>Hymenoptera</taxon>
        <taxon>Apocrita</taxon>
        <taxon>Aculeata</taxon>
        <taxon>Vespoidea</taxon>
        <taxon>Vespidae</taxon>
        <taxon>Vespinae</taxon>
        <taxon>Vespula</taxon>
    </lineage>
</organism>
<evidence type="ECO:0000313" key="3">
    <source>
        <dbReference type="Proteomes" id="UP000600918"/>
    </source>
</evidence>
<comment type="caution">
    <text evidence="2">The sequence shown here is derived from an EMBL/GenBank/DDBJ whole genome shotgun (WGS) entry which is preliminary data.</text>
</comment>
<feature type="compositionally biased region" description="Polar residues" evidence="1">
    <location>
        <begin position="28"/>
        <end position="37"/>
    </location>
</feature>
<dbReference type="EMBL" id="JACSDY010000003">
    <property type="protein sequence ID" value="KAF7431741.1"/>
    <property type="molecule type" value="Genomic_DNA"/>
</dbReference>
<keyword evidence="3" id="KW-1185">Reference proteome</keyword>
<feature type="region of interest" description="Disordered" evidence="1">
    <location>
        <begin position="52"/>
        <end position="73"/>
    </location>
</feature>
<dbReference type="Proteomes" id="UP000600918">
    <property type="component" value="Unassembled WGS sequence"/>
</dbReference>
<accession>A0A834P7V4</accession>
<reference evidence="2" key="1">
    <citation type="journal article" date="2020" name="G3 (Bethesda)">
        <title>High-Quality Assemblies for Three Invasive Social Wasps from the &lt;i&gt;Vespula&lt;/i&gt; Genus.</title>
        <authorList>
            <person name="Harrop T.W.R."/>
            <person name="Guhlin J."/>
            <person name="McLaughlin G.M."/>
            <person name="Permina E."/>
            <person name="Stockwell P."/>
            <person name="Gilligan J."/>
            <person name="Le Lec M.F."/>
            <person name="Gruber M.A.M."/>
            <person name="Quinn O."/>
            <person name="Lovegrove M."/>
            <person name="Duncan E.J."/>
            <person name="Remnant E.J."/>
            <person name="Van Eeckhoven J."/>
            <person name="Graham B."/>
            <person name="Knapp R.A."/>
            <person name="Langford K.W."/>
            <person name="Kronenberg Z."/>
            <person name="Press M.O."/>
            <person name="Eacker S.M."/>
            <person name="Wilson-Rankin E.E."/>
            <person name="Purcell J."/>
            <person name="Lester P.J."/>
            <person name="Dearden P.K."/>
        </authorList>
    </citation>
    <scope>NUCLEOTIDE SEQUENCE</scope>
    <source>
        <strain evidence="2">Volc-1</strain>
    </source>
</reference>
<name>A0A834P7V4_VESPE</name>
<protein>
    <submittedName>
        <fullName evidence="2">Uncharacterized protein</fullName>
    </submittedName>
</protein>
<proteinExistence type="predicted"/>
<feature type="region of interest" description="Disordered" evidence="1">
    <location>
        <begin position="1"/>
        <end position="37"/>
    </location>
</feature>
<sequence>MKHPSPESSMKLKAWPYGNVAESRDQNSLDGSPGQVSKRSLQLLASLDWDRDTGDIKMHMRTRKRPPGSRLAS</sequence>
<dbReference type="AlphaFoldDB" id="A0A834P7V4"/>
<gene>
    <name evidence="2" type="ORF">H0235_004665</name>
</gene>
<evidence type="ECO:0000313" key="2">
    <source>
        <dbReference type="EMBL" id="KAF7431741.1"/>
    </source>
</evidence>
<evidence type="ECO:0000256" key="1">
    <source>
        <dbReference type="SAM" id="MobiDB-lite"/>
    </source>
</evidence>